<evidence type="ECO:0000256" key="1">
    <source>
        <dbReference type="SAM" id="MobiDB-lite"/>
    </source>
</evidence>
<feature type="region of interest" description="Disordered" evidence="1">
    <location>
        <begin position="112"/>
        <end position="210"/>
    </location>
</feature>
<reference evidence="2" key="1">
    <citation type="submission" date="2023-04" db="EMBL/GenBank/DDBJ databases">
        <authorList>
            <consortium name="ELIXIR-Norway"/>
        </authorList>
    </citation>
    <scope>NUCLEOTIDE SEQUENCE [LARGE SCALE GENOMIC DNA]</scope>
</reference>
<organism evidence="2 3">
    <name type="scientific">Rangifer tarandus platyrhynchus</name>
    <name type="common">Svalbard reindeer</name>
    <dbReference type="NCBI Taxonomy" id="3082113"/>
    <lineage>
        <taxon>Eukaryota</taxon>
        <taxon>Metazoa</taxon>
        <taxon>Chordata</taxon>
        <taxon>Craniata</taxon>
        <taxon>Vertebrata</taxon>
        <taxon>Euteleostomi</taxon>
        <taxon>Mammalia</taxon>
        <taxon>Eutheria</taxon>
        <taxon>Laurasiatheria</taxon>
        <taxon>Artiodactyla</taxon>
        <taxon>Ruminantia</taxon>
        <taxon>Pecora</taxon>
        <taxon>Cervidae</taxon>
        <taxon>Odocoileinae</taxon>
        <taxon>Rangifer</taxon>
    </lineage>
</organism>
<proteinExistence type="predicted"/>
<feature type="region of interest" description="Disordered" evidence="1">
    <location>
        <begin position="222"/>
        <end position="289"/>
    </location>
</feature>
<feature type="compositionally biased region" description="Basic residues" evidence="1">
    <location>
        <begin position="123"/>
        <end position="136"/>
    </location>
</feature>
<keyword evidence="3" id="KW-1185">Reference proteome</keyword>
<feature type="region of interest" description="Disordered" evidence="1">
    <location>
        <begin position="1"/>
        <end position="24"/>
    </location>
</feature>
<dbReference type="EMBL" id="OX459943">
    <property type="protein sequence ID" value="CAI9177509.1"/>
    <property type="molecule type" value="Genomic_DNA"/>
</dbReference>
<accession>A0ABN9A0N4</accession>
<dbReference type="Proteomes" id="UP001176941">
    <property type="component" value="Chromosome 7"/>
</dbReference>
<gene>
    <name evidence="2" type="ORF">MRATA1EN1_LOCUS26471</name>
</gene>
<evidence type="ECO:0000313" key="3">
    <source>
        <dbReference type="Proteomes" id="UP001176941"/>
    </source>
</evidence>
<feature type="region of interest" description="Disordered" evidence="1">
    <location>
        <begin position="66"/>
        <end position="92"/>
    </location>
</feature>
<evidence type="ECO:0000313" key="2">
    <source>
        <dbReference type="EMBL" id="CAI9177509.1"/>
    </source>
</evidence>
<sequence length="289" mass="30452">MVSVLQSTESKSRQIPKFAREQGPALQAAWVRPSGIAEECAFSRSCPGGLPSYRPPVCCLGLRALPGREPAPRRTPGTSGASGRPALRSGRPTVLVRPGPCAPLVGSHPAAAVSRSLPEQRRRLARGLRFGRRTRGRAPEAGGDSGNVPGAVRPGKSLQVRGLGGRRRSVSLPGPETSAPRGTSCTRAPPGQLSASRKGHGTGVRGITPSRCFPLAQRCGHTDARRHPASPTDPHSPDSQTCVLSPERARPWCPRTGCTGRDHGPPFRQRAPGSASSQCWETAVPLPSR</sequence>
<protein>
    <submittedName>
        <fullName evidence="2">Uncharacterized protein</fullName>
    </submittedName>
</protein>
<name>A0ABN9A0N4_RANTA</name>